<reference evidence="1 2" key="1">
    <citation type="submission" date="2015-08" db="EMBL/GenBank/DDBJ databases">
        <title>Draft Genome Sequence of Pseudoalteromonas porphyrae UCD-SED14.</title>
        <authorList>
            <person name="Coil D.A."/>
            <person name="Jospin G."/>
            <person name="Lee R.D."/>
            <person name="Eisen J.A."/>
        </authorList>
    </citation>
    <scope>NUCLEOTIDE SEQUENCE [LARGE SCALE GENOMIC DNA]</scope>
    <source>
        <strain evidence="1 2">UCD-SED14</strain>
    </source>
</reference>
<organism evidence="1 2">
    <name type="scientific">Pseudoalteromonas porphyrae</name>
    <dbReference type="NCBI Taxonomy" id="187330"/>
    <lineage>
        <taxon>Bacteria</taxon>
        <taxon>Pseudomonadati</taxon>
        <taxon>Pseudomonadota</taxon>
        <taxon>Gammaproteobacteria</taxon>
        <taxon>Alteromonadales</taxon>
        <taxon>Pseudoalteromonadaceae</taxon>
        <taxon>Pseudoalteromonas</taxon>
    </lineage>
</organism>
<protein>
    <submittedName>
        <fullName evidence="1">Uncharacterized protein</fullName>
    </submittedName>
</protein>
<evidence type="ECO:0000313" key="1">
    <source>
        <dbReference type="EMBL" id="KPH65398.1"/>
    </source>
</evidence>
<dbReference type="EMBL" id="LHPH01000001">
    <property type="protein sequence ID" value="KPH65398.1"/>
    <property type="molecule type" value="Genomic_DNA"/>
</dbReference>
<accession>A0A0N0M1M8</accession>
<sequence>MTATVKPFFNMGFTHNLQENPFIFTGKSIAARLRQSHHFLPVTNNKNLTNWQHKIKSLKLNENKNPKKR</sequence>
<dbReference type="PATRIC" id="fig|187330.3.peg.35"/>
<keyword evidence="2" id="KW-1185">Reference proteome</keyword>
<proteinExistence type="predicted"/>
<evidence type="ECO:0000313" key="2">
    <source>
        <dbReference type="Proteomes" id="UP000037848"/>
    </source>
</evidence>
<comment type="caution">
    <text evidence="1">The sequence shown here is derived from an EMBL/GenBank/DDBJ whole genome shotgun (WGS) entry which is preliminary data.</text>
</comment>
<dbReference type="AlphaFoldDB" id="A0A0N0M1M8"/>
<dbReference type="RefSeq" id="WP_054452222.1">
    <property type="nucleotide sequence ID" value="NZ_LHPH01000001.1"/>
</dbReference>
<name>A0A0N0M1M8_9GAMM</name>
<gene>
    <name evidence="1" type="ORF">ADS77_00170</name>
</gene>
<dbReference type="Proteomes" id="UP000037848">
    <property type="component" value="Unassembled WGS sequence"/>
</dbReference>